<evidence type="ECO:0000313" key="6">
    <source>
        <dbReference type="EMBL" id="CAB4607112.1"/>
    </source>
</evidence>
<evidence type="ECO:0000256" key="4">
    <source>
        <dbReference type="ARBA" id="ARBA00023002"/>
    </source>
</evidence>
<dbReference type="Gene3D" id="3.40.50.720">
    <property type="entry name" value="NAD(P)-binding Rossmann-like Domain"/>
    <property type="match status" value="1"/>
</dbReference>
<dbReference type="Pfam" id="PF08240">
    <property type="entry name" value="ADH_N"/>
    <property type="match status" value="1"/>
</dbReference>
<gene>
    <name evidence="6" type="ORF">UFOPK1855_00188</name>
</gene>
<dbReference type="InterPro" id="IPR013149">
    <property type="entry name" value="ADH-like_C"/>
</dbReference>
<proteinExistence type="predicted"/>
<keyword evidence="3" id="KW-0862">Zinc</keyword>
<feature type="domain" description="Enoyl reductase (ER)" evidence="5">
    <location>
        <begin position="9"/>
        <end position="344"/>
    </location>
</feature>
<evidence type="ECO:0000259" key="5">
    <source>
        <dbReference type="SMART" id="SM00829"/>
    </source>
</evidence>
<dbReference type="PANTHER" id="PTHR42683">
    <property type="entry name" value="ALDEHYDE REDUCTASE"/>
    <property type="match status" value="1"/>
</dbReference>
<accession>A0A6J6H0A0</accession>
<dbReference type="CDD" id="cd05283">
    <property type="entry name" value="CAD1"/>
    <property type="match status" value="1"/>
</dbReference>
<dbReference type="SUPFAM" id="SSF51735">
    <property type="entry name" value="NAD(P)-binding Rossmann-fold domains"/>
    <property type="match status" value="1"/>
</dbReference>
<dbReference type="Pfam" id="PF00107">
    <property type="entry name" value="ADH_zinc_N"/>
    <property type="match status" value="1"/>
</dbReference>
<dbReference type="EMBL" id="CAEZUW010000016">
    <property type="protein sequence ID" value="CAB4607112.1"/>
    <property type="molecule type" value="Genomic_DNA"/>
</dbReference>
<protein>
    <submittedName>
        <fullName evidence="6">Unannotated protein</fullName>
    </submittedName>
</protein>
<evidence type="ECO:0000256" key="2">
    <source>
        <dbReference type="ARBA" id="ARBA00022723"/>
    </source>
</evidence>
<dbReference type="InterPro" id="IPR002328">
    <property type="entry name" value="ADH_Zn_CS"/>
</dbReference>
<dbReference type="GO" id="GO:0016616">
    <property type="term" value="F:oxidoreductase activity, acting on the CH-OH group of donors, NAD or NADP as acceptor"/>
    <property type="evidence" value="ECO:0007669"/>
    <property type="project" value="InterPro"/>
</dbReference>
<organism evidence="6">
    <name type="scientific">freshwater metagenome</name>
    <dbReference type="NCBI Taxonomy" id="449393"/>
    <lineage>
        <taxon>unclassified sequences</taxon>
        <taxon>metagenomes</taxon>
        <taxon>ecological metagenomes</taxon>
    </lineage>
</organism>
<dbReference type="InterPro" id="IPR013154">
    <property type="entry name" value="ADH-like_N"/>
</dbReference>
<dbReference type="Gene3D" id="3.90.180.10">
    <property type="entry name" value="Medium-chain alcohol dehydrogenases, catalytic domain"/>
    <property type="match status" value="1"/>
</dbReference>
<reference evidence="6" key="1">
    <citation type="submission" date="2020-05" db="EMBL/GenBank/DDBJ databases">
        <authorList>
            <person name="Chiriac C."/>
            <person name="Salcher M."/>
            <person name="Ghai R."/>
            <person name="Kavagutti S V."/>
        </authorList>
    </citation>
    <scope>NUCLEOTIDE SEQUENCE</scope>
</reference>
<dbReference type="GO" id="GO:0008270">
    <property type="term" value="F:zinc ion binding"/>
    <property type="evidence" value="ECO:0007669"/>
    <property type="project" value="InterPro"/>
</dbReference>
<sequence>MTQSRVLLTQSPTSNFEKSTIERGELGANEVLIDIAYSGICHSDLHQARNEWFEGIFPMVPGHEIAGHVAAVGSAVTKFKVGDRAGVGTMVGSCGECEYCKAGRQNVCLKGNVQTYNGRHYDGRPTFGGYSSSIAVDENFALSIPENLGLDAAAPLLCAGITVYAPLKRWAAGPGKRVAIMGMGGLGHLGVKFAAAFGAETYVLGTSPAKAADAASFGATGYILVNDEATFEKYHNFFDIVLNTTSSNIAVDKILGLLRVGGSLVNVGLPPADEHFNPFSLIASMKSISGSNTGGIDETQAMLDFCAEHSIAAEVEIVDATEASAIDRAYDRMLHSDVRYRFVIDATTI</sequence>
<comment type="cofactor">
    <cofactor evidence="1">
        <name>Zn(2+)</name>
        <dbReference type="ChEBI" id="CHEBI:29105"/>
    </cofactor>
</comment>
<dbReference type="InterPro" id="IPR011032">
    <property type="entry name" value="GroES-like_sf"/>
</dbReference>
<dbReference type="AlphaFoldDB" id="A0A6J6H0A0"/>
<dbReference type="InterPro" id="IPR047109">
    <property type="entry name" value="CAD-like"/>
</dbReference>
<evidence type="ECO:0000256" key="3">
    <source>
        <dbReference type="ARBA" id="ARBA00022833"/>
    </source>
</evidence>
<keyword evidence="4" id="KW-0560">Oxidoreductase</keyword>
<dbReference type="InterPro" id="IPR036291">
    <property type="entry name" value="NAD(P)-bd_dom_sf"/>
</dbReference>
<dbReference type="InterPro" id="IPR020843">
    <property type="entry name" value="ER"/>
</dbReference>
<dbReference type="PROSITE" id="PS00059">
    <property type="entry name" value="ADH_ZINC"/>
    <property type="match status" value="1"/>
</dbReference>
<keyword evidence="2" id="KW-0479">Metal-binding</keyword>
<dbReference type="FunFam" id="3.40.50.720:FF:000022">
    <property type="entry name" value="Cinnamyl alcohol dehydrogenase"/>
    <property type="match status" value="1"/>
</dbReference>
<evidence type="ECO:0000256" key="1">
    <source>
        <dbReference type="ARBA" id="ARBA00001947"/>
    </source>
</evidence>
<name>A0A6J6H0A0_9ZZZZ</name>
<dbReference type="SUPFAM" id="SSF50129">
    <property type="entry name" value="GroES-like"/>
    <property type="match status" value="1"/>
</dbReference>
<dbReference type="SMART" id="SM00829">
    <property type="entry name" value="PKS_ER"/>
    <property type="match status" value="1"/>
</dbReference>